<feature type="region of interest" description="Disordered" evidence="10">
    <location>
        <begin position="193"/>
        <end position="216"/>
    </location>
</feature>
<keyword evidence="6" id="KW-0995">Kinetochore</keyword>
<evidence type="ECO:0000256" key="3">
    <source>
        <dbReference type="ARBA" id="ARBA00022454"/>
    </source>
</evidence>
<evidence type="ECO:0000256" key="9">
    <source>
        <dbReference type="ARBA" id="ARBA00023328"/>
    </source>
</evidence>
<comment type="subcellular location">
    <subcellularLocation>
        <location evidence="1">Chromosome</location>
        <location evidence="1">Centromere</location>
        <location evidence="1">Kinetochore</location>
    </subcellularLocation>
</comment>
<accession>A0A9R0ITZ0</accession>
<dbReference type="GO" id="GO:0000070">
    <property type="term" value="P:mitotic sister chromatid segregation"/>
    <property type="evidence" value="ECO:0000318"/>
    <property type="project" value="GO_Central"/>
</dbReference>
<dbReference type="Pfam" id="PF05859">
    <property type="entry name" value="Mis12"/>
    <property type="match status" value="1"/>
</dbReference>
<dbReference type="Proteomes" id="UP000813463">
    <property type="component" value="Chromosome 5"/>
</dbReference>
<dbReference type="RefSeq" id="XP_021855301.1">
    <property type="nucleotide sequence ID" value="XM_021999609.2"/>
</dbReference>
<evidence type="ECO:0000313" key="12">
    <source>
        <dbReference type="RefSeq" id="XP_021855301.1"/>
    </source>
</evidence>
<proteinExistence type="inferred from homology"/>
<dbReference type="OrthoDB" id="1884855at2759"/>
<evidence type="ECO:0000256" key="5">
    <source>
        <dbReference type="ARBA" id="ARBA00022776"/>
    </source>
</evidence>
<evidence type="ECO:0000256" key="1">
    <source>
        <dbReference type="ARBA" id="ARBA00004629"/>
    </source>
</evidence>
<keyword evidence="3" id="KW-0158">Chromosome</keyword>
<reference evidence="12" key="2">
    <citation type="submission" date="2025-08" db="UniProtKB">
        <authorList>
            <consortium name="RefSeq"/>
        </authorList>
    </citation>
    <scope>IDENTIFICATION</scope>
    <source>
        <tissue evidence="12">Leaf</tissue>
    </source>
</reference>
<keyword evidence="8" id="KW-0131">Cell cycle</keyword>
<dbReference type="InterPro" id="IPR008685">
    <property type="entry name" value="Centromere_Mis12"/>
</dbReference>
<dbReference type="PANTHER" id="PTHR14527:SF2">
    <property type="entry name" value="PROTEIN MIS12 HOMOLOG"/>
    <property type="match status" value="1"/>
</dbReference>
<protein>
    <submittedName>
        <fullName evidence="12">Protein MIS12 homolog</fullName>
    </submittedName>
</protein>
<evidence type="ECO:0000313" key="11">
    <source>
        <dbReference type="Proteomes" id="UP000813463"/>
    </source>
</evidence>
<gene>
    <name evidence="12" type="primary">LOC110794639</name>
</gene>
<name>A0A9R0ITZ0_SPIOL</name>
<evidence type="ECO:0000256" key="7">
    <source>
        <dbReference type="ARBA" id="ARBA00023054"/>
    </source>
</evidence>
<keyword evidence="7" id="KW-0175">Coiled coil</keyword>
<evidence type="ECO:0000256" key="8">
    <source>
        <dbReference type="ARBA" id="ARBA00023306"/>
    </source>
</evidence>
<keyword evidence="4" id="KW-0132">Cell division</keyword>
<dbReference type="GeneID" id="110794639"/>
<evidence type="ECO:0000256" key="2">
    <source>
        <dbReference type="ARBA" id="ARBA00008643"/>
    </source>
</evidence>
<evidence type="ECO:0000256" key="4">
    <source>
        <dbReference type="ARBA" id="ARBA00022618"/>
    </source>
</evidence>
<keyword evidence="11" id="KW-1185">Reference proteome</keyword>
<reference evidence="11" key="1">
    <citation type="journal article" date="2021" name="Nat. Commun.">
        <title>Genomic analyses provide insights into spinach domestication and the genetic basis of agronomic traits.</title>
        <authorList>
            <person name="Cai X."/>
            <person name="Sun X."/>
            <person name="Xu C."/>
            <person name="Sun H."/>
            <person name="Wang X."/>
            <person name="Ge C."/>
            <person name="Zhang Z."/>
            <person name="Wang Q."/>
            <person name="Fei Z."/>
            <person name="Jiao C."/>
            <person name="Wang Q."/>
        </authorList>
    </citation>
    <scope>NUCLEOTIDE SEQUENCE [LARGE SCALE GENOMIC DNA]</scope>
    <source>
        <strain evidence="11">cv. Varoflay</strain>
    </source>
</reference>
<comment type="similarity">
    <text evidence="2">Belongs to the mis12 family.</text>
</comment>
<dbReference type="GO" id="GO:0051382">
    <property type="term" value="P:kinetochore assembly"/>
    <property type="evidence" value="ECO:0000318"/>
    <property type="project" value="GO_Central"/>
</dbReference>
<evidence type="ECO:0000256" key="10">
    <source>
        <dbReference type="SAM" id="MobiDB-lite"/>
    </source>
</evidence>
<organism evidence="11 12">
    <name type="scientific">Spinacia oleracea</name>
    <name type="common">Spinach</name>
    <dbReference type="NCBI Taxonomy" id="3562"/>
    <lineage>
        <taxon>Eukaryota</taxon>
        <taxon>Viridiplantae</taxon>
        <taxon>Streptophyta</taxon>
        <taxon>Embryophyta</taxon>
        <taxon>Tracheophyta</taxon>
        <taxon>Spermatophyta</taxon>
        <taxon>Magnoliopsida</taxon>
        <taxon>eudicotyledons</taxon>
        <taxon>Gunneridae</taxon>
        <taxon>Pentapetalae</taxon>
        <taxon>Caryophyllales</taxon>
        <taxon>Chenopodiaceae</taxon>
        <taxon>Chenopodioideae</taxon>
        <taxon>Anserineae</taxon>
        <taxon>Spinacia</taxon>
    </lineage>
</organism>
<dbReference type="AlphaFoldDB" id="A0A9R0ITZ0"/>
<dbReference type="GO" id="GO:0000444">
    <property type="term" value="C:MIS12/MIND type complex"/>
    <property type="evidence" value="ECO:0000318"/>
    <property type="project" value="GO_Central"/>
</dbReference>
<dbReference type="KEGG" id="soe:110794639"/>
<feature type="compositionally biased region" description="Basic and acidic residues" evidence="10">
    <location>
        <begin position="193"/>
        <end position="209"/>
    </location>
</feature>
<dbReference type="GO" id="GO:0005634">
    <property type="term" value="C:nucleus"/>
    <property type="evidence" value="ECO:0007669"/>
    <property type="project" value="InterPro"/>
</dbReference>
<keyword evidence="5" id="KW-0498">Mitosis</keyword>
<evidence type="ECO:0000256" key="6">
    <source>
        <dbReference type="ARBA" id="ARBA00022838"/>
    </source>
</evidence>
<sequence>MEGSESEAVFEALNLKPQLFINESLNIVDELIDGAFHHFHLEASNLLKTDGTDRSEDLQKGIDSIRNTIQASLDKRLIMWEQYCLRHCFTVPSGFSLPSEDEVSGDDLMDQDDPKDEQVEAQLADLRNKLAEAGKECAELNQELQELERKSTMSNQYISSVNETLQLYEKSSEHDMFQELMNVASELRRKMEQLKSKEIEDSRRERENDANGDIPTLSDSIGLFKVELDELEEIKTKMNS</sequence>
<dbReference type="PANTHER" id="PTHR14527">
    <property type="entry name" value="PROTEIN MIS12 HOMOLOG"/>
    <property type="match status" value="1"/>
</dbReference>
<dbReference type="GO" id="GO:0051301">
    <property type="term" value="P:cell division"/>
    <property type="evidence" value="ECO:0007669"/>
    <property type="project" value="UniProtKB-KW"/>
</dbReference>
<keyword evidence="9" id="KW-0137">Centromere</keyword>